<dbReference type="InterPro" id="IPR011611">
    <property type="entry name" value="PfkB_dom"/>
</dbReference>
<dbReference type="EC" id="2.7.1.45" evidence="7"/>
<evidence type="ECO:0000256" key="2">
    <source>
        <dbReference type="ARBA" id="ARBA00022679"/>
    </source>
</evidence>
<accession>A0A375BSE3</accession>
<evidence type="ECO:0000256" key="4">
    <source>
        <dbReference type="ARBA" id="ARBA00022777"/>
    </source>
</evidence>
<evidence type="ECO:0000259" key="6">
    <source>
        <dbReference type="Pfam" id="PF00294"/>
    </source>
</evidence>
<dbReference type="Pfam" id="PF00294">
    <property type="entry name" value="PfkB"/>
    <property type="match status" value="1"/>
</dbReference>
<dbReference type="Proteomes" id="UP000256297">
    <property type="component" value="Chromosome CBM2589_b"/>
</dbReference>
<proteinExistence type="inferred from homology"/>
<dbReference type="InterPro" id="IPR002139">
    <property type="entry name" value="Ribo/fructo_kinase"/>
</dbReference>
<keyword evidence="5" id="KW-0067">ATP-binding</keyword>
<comment type="similarity">
    <text evidence="1">Belongs to the carbohydrate kinase PfkB family.</text>
</comment>
<evidence type="ECO:0000256" key="3">
    <source>
        <dbReference type="ARBA" id="ARBA00022741"/>
    </source>
</evidence>
<dbReference type="CDD" id="cd01166">
    <property type="entry name" value="KdgK"/>
    <property type="match status" value="1"/>
</dbReference>
<dbReference type="SUPFAM" id="SSF53613">
    <property type="entry name" value="Ribokinase-like"/>
    <property type="match status" value="1"/>
</dbReference>
<evidence type="ECO:0000313" key="7">
    <source>
        <dbReference type="EMBL" id="SOY51687.1"/>
    </source>
</evidence>
<dbReference type="GO" id="GO:0008865">
    <property type="term" value="F:fructokinase activity"/>
    <property type="evidence" value="ECO:0007669"/>
    <property type="project" value="UniProtKB-EC"/>
</dbReference>
<dbReference type="PANTHER" id="PTHR43085:SF1">
    <property type="entry name" value="PSEUDOURIDINE KINASE-RELATED"/>
    <property type="match status" value="1"/>
</dbReference>
<dbReference type="GO" id="GO:0005524">
    <property type="term" value="F:ATP binding"/>
    <property type="evidence" value="ECO:0007669"/>
    <property type="project" value="UniProtKB-KW"/>
</dbReference>
<keyword evidence="2 7" id="KW-0808">Transferase</keyword>
<dbReference type="InterPro" id="IPR050306">
    <property type="entry name" value="PfkB_Carbo_kinase"/>
</dbReference>
<evidence type="ECO:0000256" key="1">
    <source>
        <dbReference type="ARBA" id="ARBA00010688"/>
    </source>
</evidence>
<feature type="domain" description="Carbohydrate kinase PfkB" evidence="6">
    <location>
        <begin position="6"/>
        <end position="297"/>
    </location>
</feature>
<keyword evidence="3" id="KW-0547">Nucleotide-binding</keyword>
<dbReference type="EMBL" id="OFSP01000017">
    <property type="protein sequence ID" value="SOY51687.1"/>
    <property type="molecule type" value="Genomic_DNA"/>
</dbReference>
<organism evidence="7">
    <name type="scientific">Cupriavidus taiwanensis</name>
    <dbReference type="NCBI Taxonomy" id="164546"/>
    <lineage>
        <taxon>Bacteria</taxon>
        <taxon>Pseudomonadati</taxon>
        <taxon>Pseudomonadota</taxon>
        <taxon>Betaproteobacteria</taxon>
        <taxon>Burkholderiales</taxon>
        <taxon>Burkholderiaceae</taxon>
        <taxon>Cupriavidus</taxon>
    </lineage>
</organism>
<dbReference type="GO" id="GO:0008673">
    <property type="term" value="F:2-dehydro-3-deoxygluconokinase activity"/>
    <property type="evidence" value="ECO:0007669"/>
    <property type="project" value="UniProtKB-EC"/>
</dbReference>
<evidence type="ECO:0000256" key="5">
    <source>
        <dbReference type="ARBA" id="ARBA00022840"/>
    </source>
</evidence>
<dbReference type="EC" id="2.7.1.4" evidence="7"/>
<dbReference type="AlphaFoldDB" id="A0A375BSE3"/>
<dbReference type="PRINTS" id="PR00990">
    <property type="entry name" value="RIBOKINASE"/>
</dbReference>
<protein>
    <submittedName>
        <fullName evidence="7">Carbohydrate kinase, pfkB family</fullName>
        <ecNumber evidence="7">2.7.1.4</ecNumber>
        <ecNumber evidence="7">2.7.1.45</ecNumber>
    </submittedName>
</protein>
<keyword evidence="4 7" id="KW-0418">Kinase</keyword>
<sequence>MRATFDIVALGEAMVEFNHTGPRDSRTYVQGFGGDTANAVIAAARQGARCAYVTRLGDDEFGRMCRCLLRCEHVDTSSVVIDASAPTGLYFVHHGPDGHVFTYRRSGSAASRLQPGDLPVALLERATWLHVSGISQAISASAARTVREAIRVARQAGTKVSYDPNLRLTLWPLERAREVIVATLPLCDLFLPSLDDVRQLAGIDDPEGIVAWCHRMGAPHVVLKLGSQGCLVSDGGQPTAVAPLPVHAVDATGAGDCFDGTYLARLVAGDDAVSAARWAGAAAALATTGSGAVAPLPGVQAVWNALSGRER</sequence>
<comment type="caution">
    <text evidence="7">The sequence shown here is derived from an EMBL/GenBank/DDBJ whole genome shotgun (WGS) entry which is preliminary data.</text>
</comment>
<dbReference type="InterPro" id="IPR029056">
    <property type="entry name" value="Ribokinase-like"/>
</dbReference>
<reference evidence="7" key="1">
    <citation type="submission" date="2018-01" db="EMBL/GenBank/DDBJ databases">
        <authorList>
            <person name="Clerissi C."/>
        </authorList>
    </citation>
    <scope>NUCLEOTIDE SEQUENCE</scope>
    <source>
        <strain evidence="7">Cupriavidus taiwanensis STM 3521</strain>
    </source>
</reference>
<name>A0A375BSE3_9BURK</name>
<dbReference type="Gene3D" id="3.40.1190.20">
    <property type="match status" value="1"/>
</dbReference>
<dbReference type="PANTHER" id="PTHR43085">
    <property type="entry name" value="HEXOKINASE FAMILY MEMBER"/>
    <property type="match status" value="1"/>
</dbReference>
<dbReference type="RefSeq" id="WP_116338025.1">
    <property type="nucleotide sequence ID" value="NZ_LT976856.1"/>
</dbReference>
<gene>
    <name evidence="7" type="ORF">CBM2589_B240090</name>
</gene>